<dbReference type="AlphaFoldDB" id="A0ABD1Q5G8"/>
<sequence length="140" mass="15881">MNYTIQFWEIWLERAQAKSQKLIEDLKVTSSTNTQLGFENKVPRILVDALVAAKDVVKMKLYATLKDVKRAKLRATMAKGNMRATDEVWRLAKDRVASAENSIALLNRDFDAIVLGKDKQLGEAMEEVQKSQRELASPKT</sequence>
<accession>A0ABD1Q5G8</accession>
<proteinExistence type="predicted"/>
<organism evidence="1 2">
    <name type="scientific">Abeliophyllum distichum</name>
    <dbReference type="NCBI Taxonomy" id="126358"/>
    <lineage>
        <taxon>Eukaryota</taxon>
        <taxon>Viridiplantae</taxon>
        <taxon>Streptophyta</taxon>
        <taxon>Embryophyta</taxon>
        <taxon>Tracheophyta</taxon>
        <taxon>Spermatophyta</taxon>
        <taxon>Magnoliopsida</taxon>
        <taxon>eudicotyledons</taxon>
        <taxon>Gunneridae</taxon>
        <taxon>Pentapetalae</taxon>
        <taxon>asterids</taxon>
        <taxon>lamiids</taxon>
        <taxon>Lamiales</taxon>
        <taxon>Oleaceae</taxon>
        <taxon>Forsythieae</taxon>
        <taxon>Abeliophyllum</taxon>
    </lineage>
</organism>
<gene>
    <name evidence="1" type="ORF">Adt_39203</name>
</gene>
<name>A0ABD1Q5G8_9LAMI</name>
<reference evidence="2" key="1">
    <citation type="submission" date="2024-07" db="EMBL/GenBank/DDBJ databases">
        <title>Two chromosome-level genome assemblies of Korean endemic species Abeliophyllum distichum and Forsythia ovata (Oleaceae).</title>
        <authorList>
            <person name="Jang H."/>
        </authorList>
    </citation>
    <scope>NUCLEOTIDE SEQUENCE [LARGE SCALE GENOMIC DNA]</scope>
</reference>
<evidence type="ECO:0000313" key="1">
    <source>
        <dbReference type="EMBL" id="KAL2471067.1"/>
    </source>
</evidence>
<dbReference type="EMBL" id="JBFOLK010000012">
    <property type="protein sequence ID" value="KAL2471067.1"/>
    <property type="molecule type" value="Genomic_DNA"/>
</dbReference>
<keyword evidence="2" id="KW-1185">Reference proteome</keyword>
<evidence type="ECO:0000313" key="2">
    <source>
        <dbReference type="Proteomes" id="UP001604336"/>
    </source>
</evidence>
<protein>
    <submittedName>
        <fullName evidence="1">Uncharacterized protein</fullName>
    </submittedName>
</protein>
<comment type="caution">
    <text evidence="1">The sequence shown here is derived from an EMBL/GenBank/DDBJ whole genome shotgun (WGS) entry which is preliminary data.</text>
</comment>
<dbReference type="Proteomes" id="UP001604336">
    <property type="component" value="Unassembled WGS sequence"/>
</dbReference>